<feature type="chain" id="PRO_5034859880" evidence="2">
    <location>
        <begin position="20"/>
        <end position="138"/>
    </location>
</feature>
<dbReference type="Gene3D" id="1.10.225.10">
    <property type="entry name" value="Saposin-like"/>
    <property type="match status" value="1"/>
</dbReference>
<feature type="domain" description="Saposin B-type" evidence="3">
    <location>
        <begin position="42"/>
        <end position="124"/>
    </location>
</feature>
<keyword evidence="1" id="KW-1015">Disulfide bond</keyword>
<dbReference type="PROSITE" id="PS50015">
    <property type="entry name" value="SAP_B"/>
    <property type="match status" value="1"/>
</dbReference>
<reference evidence="5" key="1">
    <citation type="submission" date="2025-08" db="UniProtKB">
        <authorList>
            <consortium name="RefSeq"/>
        </authorList>
    </citation>
    <scope>IDENTIFICATION</scope>
</reference>
<dbReference type="Proteomes" id="UP000694845">
    <property type="component" value="Unplaced"/>
</dbReference>
<name>A0A8B7YUR9_ACAPL</name>
<organism evidence="4 5">
    <name type="scientific">Acanthaster planci</name>
    <name type="common">Crown-of-thorns starfish</name>
    <dbReference type="NCBI Taxonomy" id="133434"/>
    <lineage>
        <taxon>Eukaryota</taxon>
        <taxon>Metazoa</taxon>
        <taxon>Echinodermata</taxon>
        <taxon>Eleutherozoa</taxon>
        <taxon>Asterozoa</taxon>
        <taxon>Asteroidea</taxon>
        <taxon>Valvatacea</taxon>
        <taxon>Valvatida</taxon>
        <taxon>Acanthasteridae</taxon>
        <taxon>Acanthaster</taxon>
    </lineage>
</organism>
<keyword evidence="4" id="KW-1185">Reference proteome</keyword>
<evidence type="ECO:0000256" key="2">
    <source>
        <dbReference type="SAM" id="SignalP"/>
    </source>
</evidence>
<sequence length="138" mass="15311">MAALLYLVGVLGALVSTSASSDFVRYEPVDVLRPFVSTMVQSAPLCDACESLVEMLKNLTENKHRLDELVNTLLPLCGLLPSELSDTCILFIREIPAAVDYLADMYLDPKQDCEFFCAGARKASQMNIFKQKAKKQMN</sequence>
<evidence type="ECO:0000313" key="5">
    <source>
        <dbReference type="RefSeq" id="XP_022097049.1"/>
    </source>
</evidence>
<accession>A0A8B7YUR9</accession>
<evidence type="ECO:0000259" key="3">
    <source>
        <dbReference type="PROSITE" id="PS50015"/>
    </source>
</evidence>
<gene>
    <name evidence="5" type="primary">LOC110982721</name>
</gene>
<dbReference type="RefSeq" id="XP_022097049.1">
    <property type="nucleotide sequence ID" value="XM_022241357.1"/>
</dbReference>
<dbReference type="SMART" id="SM00741">
    <property type="entry name" value="SapB"/>
    <property type="match status" value="1"/>
</dbReference>
<feature type="signal peptide" evidence="2">
    <location>
        <begin position="1"/>
        <end position="19"/>
    </location>
</feature>
<proteinExistence type="predicted"/>
<dbReference type="SUPFAM" id="SSF47862">
    <property type="entry name" value="Saposin"/>
    <property type="match status" value="1"/>
</dbReference>
<dbReference type="InterPro" id="IPR011001">
    <property type="entry name" value="Saposin-like"/>
</dbReference>
<evidence type="ECO:0000256" key="1">
    <source>
        <dbReference type="ARBA" id="ARBA00023157"/>
    </source>
</evidence>
<dbReference type="AlphaFoldDB" id="A0A8B7YUR9"/>
<protein>
    <submittedName>
        <fullName evidence="5">Uncharacterized protein LOC110982721</fullName>
    </submittedName>
</protein>
<keyword evidence="2" id="KW-0732">Signal</keyword>
<dbReference type="GeneID" id="110982721"/>
<dbReference type="KEGG" id="aplc:110982721"/>
<dbReference type="InterPro" id="IPR008139">
    <property type="entry name" value="SaposinB_dom"/>
</dbReference>
<evidence type="ECO:0000313" key="4">
    <source>
        <dbReference type="Proteomes" id="UP000694845"/>
    </source>
</evidence>